<dbReference type="EMBL" id="LUHQ01000001">
    <property type="protein sequence ID" value="OAP16726.1"/>
    <property type="molecule type" value="Genomic_DNA"/>
</dbReference>
<organism evidence="1 2">
    <name type="scientific">Arabidopsis thaliana</name>
    <name type="common">Mouse-ear cress</name>
    <dbReference type="NCBI Taxonomy" id="3702"/>
    <lineage>
        <taxon>Eukaryota</taxon>
        <taxon>Viridiplantae</taxon>
        <taxon>Streptophyta</taxon>
        <taxon>Embryophyta</taxon>
        <taxon>Tracheophyta</taxon>
        <taxon>Spermatophyta</taxon>
        <taxon>Magnoliopsida</taxon>
        <taxon>eudicotyledons</taxon>
        <taxon>Gunneridae</taxon>
        <taxon>Pentapetalae</taxon>
        <taxon>rosids</taxon>
        <taxon>malvids</taxon>
        <taxon>Brassicales</taxon>
        <taxon>Brassicaceae</taxon>
        <taxon>Camelineae</taxon>
        <taxon>Arabidopsis</taxon>
    </lineage>
</organism>
<accession>A0A178WER7</accession>
<dbReference type="AlphaFoldDB" id="A0A178WER7"/>
<evidence type="ECO:0000313" key="1">
    <source>
        <dbReference type="EMBL" id="OAP16726.1"/>
    </source>
</evidence>
<dbReference type="Proteomes" id="UP000078284">
    <property type="component" value="Chromosome 1"/>
</dbReference>
<gene>
    <name evidence="1" type="ordered locus">AXX17_At1g35180</name>
</gene>
<sequence>MGKAKKEEEEKRGRKNSFKMGFCETHYCLYRKYQMTIKELFETLHFQEFIATDGL</sequence>
<comment type="caution">
    <text evidence="1">The sequence shown here is derived from an EMBL/GenBank/DDBJ whole genome shotgun (WGS) entry which is preliminary data.</text>
</comment>
<reference evidence="2" key="1">
    <citation type="journal article" date="2016" name="Proc. Natl. Acad. Sci. U.S.A.">
        <title>Chromosome-level assembly of Arabidopsis thaliana Ler reveals the extent of translocation and inversion polymorphisms.</title>
        <authorList>
            <person name="Zapata L."/>
            <person name="Ding J."/>
            <person name="Willing E.M."/>
            <person name="Hartwig B."/>
            <person name="Bezdan D."/>
            <person name="Jiao W.B."/>
            <person name="Patel V."/>
            <person name="Velikkakam James G."/>
            <person name="Koornneef M."/>
            <person name="Ossowski S."/>
            <person name="Schneeberger K."/>
        </authorList>
    </citation>
    <scope>NUCLEOTIDE SEQUENCE [LARGE SCALE GENOMIC DNA]</scope>
    <source>
        <strain evidence="2">cv. Landsberg erecta</strain>
    </source>
</reference>
<name>A0A178WER7_ARATH</name>
<evidence type="ECO:0000313" key="2">
    <source>
        <dbReference type="Proteomes" id="UP000078284"/>
    </source>
</evidence>
<proteinExistence type="predicted"/>
<protein>
    <submittedName>
        <fullName evidence="1">Uncharacterized protein</fullName>
    </submittedName>
</protein>